<keyword evidence="3" id="KW-0808">Transferase</keyword>
<dbReference type="OrthoDB" id="45790at2157"/>
<dbReference type="PRINTS" id="PR00507">
    <property type="entry name" value="N12N6MTFRASE"/>
</dbReference>
<protein>
    <recommendedName>
        <fullName evidence="1">site-specific DNA-methyltransferase (adenine-specific)</fullName>
        <ecNumber evidence="1">2.1.1.72</ecNumber>
    </recommendedName>
</protein>
<dbReference type="PANTHER" id="PTHR33841:SF1">
    <property type="entry name" value="DNA METHYLTRANSFERASE A"/>
    <property type="match status" value="1"/>
</dbReference>
<keyword evidence="9" id="KW-1185">Reference proteome</keyword>
<reference evidence="8 9" key="1">
    <citation type="journal article" date="2014" name="Front. Microbiol.">
        <title>Population and genomic analysis of the genus Halorubrum.</title>
        <authorList>
            <person name="Fullmer M.S."/>
            <person name="Soucy S.M."/>
            <person name="Swithers K.S."/>
            <person name="Makkay A.M."/>
            <person name="Wheeler R."/>
            <person name="Ventosa A."/>
            <person name="Gogarten J.P."/>
            <person name="Papke R.T."/>
        </authorList>
    </citation>
    <scope>NUCLEOTIDE SEQUENCE [LARGE SCALE GENOMIC DNA]</scope>
    <source>
        <strain evidence="8 9">C49</strain>
    </source>
</reference>
<dbReference type="Proteomes" id="UP000222824">
    <property type="component" value="Unassembled WGS sequence"/>
</dbReference>
<sequence length="1278" mass="146361">MSSDTSSVPTEFVADAFETTVADDEADRLIKTIDAAVSNLRDQIEDEKLEKMLRAGAGSYQLKSGMTRDGLQPESFTQDAVINPLLDALGHEYSTEAGGLSGGQTQVADYTISLRDHPEIDSTRLLIEAEPINKDLDSRKHGVGQVRDWLSQREFESDFGFATDGLRWVFVRYDPDSYTLNVIEEVDLQPVFLALFENQVGKRDDPTEALFDADRDRVIRFIRTFEFKNFVSIAGDARQVIKEKKEEITDEFYDDYIRYVFGIVSDEEETARSLVGDGVVVPEEATEDNARLFAVELMNRLVFIKFLEDKTLVEPDLLSTLKDTYENGMYAGSFYEEFCQPLFYDVMNNKPDDRPEEVQNIDLFQNIPYLNGGLFRPTISGDDFEEEDFDVRNSVLFSIIKLLERYSFSAEGAPTDLDPSVLGNVFEKTINYITSDNADTNKELGAYYTPSEITRFSAEETVRPALLDRFQTYLVEERDWHEPEVAKHDSVYGLVEDLPGIENLINSLLAEVDEFRVVDPACGSGHFLTSVLEEIVNIRKALYARMEFYPDEYRLKKTTVLNNIYGVDLMGPAVEIAKLRCWLSVISELETENVDDLANDDALALPNIAFNLREGNSLIGYTGFPEMNDDDQYRLGSFTEDSVRDRYQGIIDEIEKHEKAIDSEMAEKHRRRAFEKLRNAREELIDDIHADFVEAGIDDLKPEKVAELEPFNWVLEFAEVYADGGFDVVVGNPPWDRIKPLRDDFFTRYDREFRTRLPEAKDAKQEELLDDPEIAEAWEEYKRKIKVQADYFNNADAYELQRPTVAGRTEGTENDLSALFLERVFQIARGDGYVAQVLPGAIFNGSSAKDLRMHLLDETTIQSLVTFENKGIFPEIDNRYNFGVLSFENGGDTDDLRATFLQRDVGVLDEFDEKALNIPRLVLARYSPEARIFPYVDSQEEVDVLTNMLNHPSIADESREGWHAKPYRELDRTNDADRFVEDSSMGDYPVLGGSNIFQFVHDSTYFETDPPKFWSVDEEKDPELSAKRRIREKQFRKLKRAVYDAFDGSGSQVGFVNDLLAEHRGSELSEDDVLLDCTEYRIAYRDIARSSDERTLIGAVIPEGIVCHNKLHTVRPYSIEPTEAELEEDTLHSAYSRVFTDKELFVALGLINSLPFDFLMRTKVDSTVVMYKFEESQAPALTEGDEWFEYIWTRAARLNCYGDDFEEMRDRLGGIEPATNMDERREAQAELDAAVFHAYGLDREQTAFVLEDFHRVQNPRLMNEDYFESVLEKYDDLA</sequence>
<dbReference type="InterPro" id="IPR011639">
    <property type="entry name" value="MethylTrfase_TaqI-like_dom"/>
</dbReference>
<proteinExistence type="predicted"/>
<accession>A0A2G1WLU2</accession>
<feature type="domain" description="Type II methyltransferase M.TaqI-like" evidence="7">
    <location>
        <begin position="562"/>
        <end position="752"/>
    </location>
</feature>
<dbReference type="AlphaFoldDB" id="A0A2G1WLU2"/>
<keyword evidence="4" id="KW-0949">S-adenosyl-L-methionine</keyword>
<evidence type="ECO:0000256" key="5">
    <source>
        <dbReference type="ARBA" id="ARBA00047942"/>
    </source>
</evidence>
<comment type="catalytic activity">
    <reaction evidence="5">
        <text>a 2'-deoxyadenosine in DNA + S-adenosyl-L-methionine = an N(6)-methyl-2'-deoxyadenosine in DNA + S-adenosyl-L-homocysteine + H(+)</text>
        <dbReference type="Rhea" id="RHEA:15197"/>
        <dbReference type="Rhea" id="RHEA-COMP:12418"/>
        <dbReference type="Rhea" id="RHEA-COMP:12419"/>
        <dbReference type="ChEBI" id="CHEBI:15378"/>
        <dbReference type="ChEBI" id="CHEBI:57856"/>
        <dbReference type="ChEBI" id="CHEBI:59789"/>
        <dbReference type="ChEBI" id="CHEBI:90615"/>
        <dbReference type="ChEBI" id="CHEBI:90616"/>
        <dbReference type="EC" id="2.1.1.72"/>
    </reaction>
</comment>
<evidence type="ECO:0000259" key="7">
    <source>
        <dbReference type="Pfam" id="PF07669"/>
    </source>
</evidence>
<dbReference type="Gene3D" id="3.40.50.150">
    <property type="entry name" value="Vaccinia Virus protein VP39"/>
    <property type="match status" value="1"/>
</dbReference>
<feature type="coiled-coil region" evidence="6">
    <location>
        <begin position="647"/>
        <end position="683"/>
    </location>
</feature>
<dbReference type="EC" id="2.1.1.72" evidence="1"/>
<dbReference type="InterPro" id="IPR050953">
    <property type="entry name" value="N4_N6_ade-DNA_methylase"/>
</dbReference>
<evidence type="ECO:0000256" key="1">
    <source>
        <dbReference type="ARBA" id="ARBA00011900"/>
    </source>
</evidence>
<gene>
    <name evidence="8" type="ORF">DJ69_03695</name>
</gene>
<dbReference type="InterPro" id="IPR002052">
    <property type="entry name" value="DNA_methylase_N6_adenine_CS"/>
</dbReference>
<dbReference type="RefSeq" id="WP_099254363.1">
    <property type="nucleotide sequence ID" value="NZ_NHOA01000024.1"/>
</dbReference>
<evidence type="ECO:0000313" key="8">
    <source>
        <dbReference type="EMBL" id="PHQ39905.1"/>
    </source>
</evidence>
<dbReference type="PROSITE" id="PS00092">
    <property type="entry name" value="N6_MTASE"/>
    <property type="match status" value="1"/>
</dbReference>
<organism evidence="8 9">
    <name type="scientific">Halorubrum persicum</name>
    <dbReference type="NCBI Taxonomy" id="1383844"/>
    <lineage>
        <taxon>Archaea</taxon>
        <taxon>Methanobacteriati</taxon>
        <taxon>Methanobacteriota</taxon>
        <taxon>Stenosarchaea group</taxon>
        <taxon>Halobacteria</taxon>
        <taxon>Halobacteriales</taxon>
        <taxon>Haloferacaceae</taxon>
        <taxon>Halorubrum</taxon>
    </lineage>
</organism>
<evidence type="ECO:0000256" key="6">
    <source>
        <dbReference type="SAM" id="Coils"/>
    </source>
</evidence>
<keyword evidence="2" id="KW-0489">Methyltransferase</keyword>
<dbReference type="GO" id="GO:0032259">
    <property type="term" value="P:methylation"/>
    <property type="evidence" value="ECO:0007669"/>
    <property type="project" value="UniProtKB-KW"/>
</dbReference>
<dbReference type="GO" id="GO:0006304">
    <property type="term" value="P:DNA modification"/>
    <property type="evidence" value="ECO:0007669"/>
    <property type="project" value="InterPro"/>
</dbReference>
<evidence type="ECO:0000256" key="2">
    <source>
        <dbReference type="ARBA" id="ARBA00022603"/>
    </source>
</evidence>
<evidence type="ECO:0000256" key="3">
    <source>
        <dbReference type="ARBA" id="ARBA00022679"/>
    </source>
</evidence>
<dbReference type="SUPFAM" id="SSF53335">
    <property type="entry name" value="S-adenosyl-L-methionine-dependent methyltransferases"/>
    <property type="match status" value="1"/>
</dbReference>
<dbReference type="GO" id="GO:0009007">
    <property type="term" value="F:site-specific DNA-methyltransferase (adenine-specific) activity"/>
    <property type="evidence" value="ECO:0007669"/>
    <property type="project" value="UniProtKB-EC"/>
</dbReference>
<dbReference type="InterPro" id="IPR029063">
    <property type="entry name" value="SAM-dependent_MTases_sf"/>
</dbReference>
<evidence type="ECO:0000313" key="9">
    <source>
        <dbReference type="Proteomes" id="UP000222824"/>
    </source>
</evidence>
<keyword evidence="6" id="KW-0175">Coiled coil</keyword>
<comment type="caution">
    <text evidence="8">The sequence shown here is derived from an EMBL/GenBank/DDBJ whole genome shotgun (WGS) entry which is preliminary data.</text>
</comment>
<feature type="domain" description="Type II methyltransferase M.TaqI-like" evidence="7">
    <location>
        <begin position="811"/>
        <end position="873"/>
    </location>
</feature>
<dbReference type="EMBL" id="NHOA01000024">
    <property type="protein sequence ID" value="PHQ39905.1"/>
    <property type="molecule type" value="Genomic_DNA"/>
</dbReference>
<dbReference type="GO" id="GO:0003676">
    <property type="term" value="F:nucleic acid binding"/>
    <property type="evidence" value="ECO:0007669"/>
    <property type="project" value="InterPro"/>
</dbReference>
<dbReference type="Pfam" id="PF07669">
    <property type="entry name" value="Eco57I"/>
    <property type="match status" value="2"/>
</dbReference>
<evidence type="ECO:0000256" key="4">
    <source>
        <dbReference type="ARBA" id="ARBA00022691"/>
    </source>
</evidence>
<name>A0A2G1WLU2_9EURY</name>
<dbReference type="PANTHER" id="PTHR33841">
    <property type="entry name" value="DNA METHYLTRANSFERASE YEEA-RELATED"/>
    <property type="match status" value="1"/>
</dbReference>